<keyword evidence="3" id="KW-1185">Reference proteome</keyword>
<gene>
    <name evidence="2" type="ORF">EYF80_064656</name>
</gene>
<organism evidence="2 3">
    <name type="scientific">Liparis tanakae</name>
    <name type="common">Tanaka's snailfish</name>
    <dbReference type="NCBI Taxonomy" id="230148"/>
    <lineage>
        <taxon>Eukaryota</taxon>
        <taxon>Metazoa</taxon>
        <taxon>Chordata</taxon>
        <taxon>Craniata</taxon>
        <taxon>Vertebrata</taxon>
        <taxon>Euteleostomi</taxon>
        <taxon>Actinopterygii</taxon>
        <taxon>Neopterygii</taxon>
        <taxon>Teleostei</taxon>
        <taxon>Neoteleostei</taxon>
        <taxon>Acanthomorphata</taxon>
        <taxon>Eupercaria</taxon>
        <taxon>Perciformes</taxon>
        <taxon>Cottioidei</taxon>
        <taxon>Cottales</taxon>
        <taxon>Liparidae</taxon>
        <taxon>Liparis</taxon>
    </lineage>
</organism>
<dbReference type="AlphaFoldDB" id="A0A4Z2E8H2"/>
<evidence type="ECO:0000256" key="1">
    <source>
        <dbReference type="SAM" id="MobiDB-lite"/>
    </source>
</evidence>
<dbReference type="Proteomes" id="UP000314294">
    <property type="component" value="Unassembled WGS sequence"/>
</dbReference>
<proteinExistence type="predicted"/>
<protein>
    <submittedName>
        <fullName evidence="2">Uncharacterized protein</fullName>
    </submittedName>
</protein>
<dbReference type="EMBL" id="SRLO01013159">
    <property type="protein sequence ID" value="TNN25216.1"/>
    <property type="molecule type" value="Genomic_DNA"/>
</dbReference>
<evidence type="ECO:0000313" key="3">
    <source>
        <dbReference type="Proteomes" id="UP000314294"/>
    </source>
</evidence>
<feature type="compositionally biased region" description="Polar residues" evidence="1">
    <location>
        <begin position="19"/>
        <end position="48"/>
    </location>
</feature>
<reference evidence="2 3" key="1">
    <citation type="submission" date="2019-03" db="EMBL/GenBank/DDBJ databases">
        <title>First draft genome of Liparis tanakae, snailfish: a comprehensive survey of snailfish specific genes.</title>
        <authorList>
            <person name="Kim W."/>
            <person name="Song I."/>
            <person name="Jeong J.-H."/>
            <person name="Kim D."/>
            <person name="Kim S."/>
            <person name="Ryu S."/>
            <person name="Song J.Y."/>
            <person name="Lee S.K."/>
        </authorList>
    </citation>
    <scope>NUCLEOTIDE SEQUENCE [LARGE SCALE GENOMIC DNA]</scope>
    <source>
        <tissue evidence="2">Muscle</tissue>
    </source>
</reference>
<name>A0A4Z2E8H2_9TELE</name>
<accession>A0A4Z2E8H2</accession>
<sequence>MEAVLNRKPLLSAVGQLSIPEQQFTSAPQNSRRSVSRTSPPCTFTHSAWTEERRRGQRRRGERRGQRREGEERGERRGERREERREGEERGERREDVNAEPPSQNQIAAMEIPTMQKKCGGEIKR</sequence>
<feature type="compositionally biased region" description="Basic and acidic residues" evidence="1">
    <location>
        <begin position="63"/>
        <end position="97"/>
    </location>
</feature>
<comment type="caution">
    <text evidence="2">The sequence shown here is derived from an EMBL/GenBank/DDBJ whole genome shotgun (WGS) entry which is preliminary data.</text>
</comment>
<feature type="region of interest" description="Disordered" evidence="1">
    <location>
        <begin position="1"/>
        <end position="125"/>
    </location>
</feature>
<evidence type="ECO:0000313" key="2">
    <source>
        <dbReference type="EMBL" id="TNN25216.1"/>
    </source>
</evidence>